<dbReference type="Proteomes" id="UP001295462">
    <property type="component" value="Unassembled WGS sequence"/>
</dbReference>
<name>A0AAU9QF45_9VIBR</name>
<accession>A0AAU9QF45</accession>
<organism evidence="1 2">
    <name type="scientific">Vibrio jasicida</name>
    <dbReference type="NCBI Taxonomy" id="766224"/>
    <lineage>
        <taxon>Bacteria</taxon>
        <taxon>Pseudomonadati</taxon>
        <taxon>Pseudomonadota</taxon>
        <taxon>Gammaproteobacteria</taxon>
        <taxon>Vibrionales</taxon>
        <taxon>Vibrionaceae</taxon>
        <taxon>Vibrio</taxon>
    </lineage>
</organism>
<protein>
    <submittedName>
        <fullName evidence="1">Uncharacterized protein</fullName>
    </submittedName>
</protein>
<evidence type="ECO:0000313" key="2">
    <source>
        <dbReference type="Proteomes" id="UP001295462"/>
    </source>
</evidence>
<evidence type="ECO:0000313" key="1">
    <source>
        <dbReference type="EMBL" id="CAH1567736.1"/>
    </source>
</evidence>
<dbReference type="EMBL" id="CAKMUD010000001">
    <property type="protein sequence ID" value="CAH1567736.1"/>
    <property type="molecule type" value="Genomic_DNA"/>
</dbReference>
<comment type="caution">
    <text evidence="1">The sequence shown here is derived from an EMBL/GenBank/DDBJ whole genome shotgun (WGS) entry which is preliminary data.</text>
</comment>
<reference evidence="1" key="1">
    <citation type="submission" date="2022-01" db="EMBL/GenBank/DDBJ databases">
        <authorList>
            <person name="Lagorce A."/>
        </authorList>
    </citation>
    <scope>NUCLEOTIDE SEQUENCE</scope>
    <source>
        <strain evidence="1">Th15_F1_A12</strain>
    </source>
</reference>
<gene>
    <name evidence="1" type="ORF">THF1A12_10622</name>
</gene>
<sequence length="40" mass="4520">MANVVVRVFYWGINLAVEFAKASPLTSDIPVIVLFDITYF</sequence>
<proteinExistence type="predicted"/>
<dbReference type="AlphaFoldDB" id="A0AAU9QF45"/>